<evidence type="ECO:0000313" key="3">
    <source>
        <dbReference type="EMBL" id="PFH31059.1"/>
    </source>
</evidence>
<dbReference type="AlphaFoldDB" id="A0A2A9LZ74"/>
<dbReference type="EMBL" id="NWUJ01000017">
    <property type="protein sequence ID" value="PFH31059.1"/>
    <property type="molecule type" value="Genomic_DNA"/>
</dbReference>
<accession>A0A2A9LZ74</accession>
<reference evidence="3 4" key="1">
    <citation type="submission" date="2017-09" db="EMBL/GenBank/DDBJ databases">
        <title>Genome sequencing of Besnoitia besnoiti strain Bb-Ger1.</title>
        <authorList>
            <person name="Schares G."/>
            <person name="Venepally P."/>
            <person name="Lorenzi H.A."/>
        </authorList>
    </citation>
    <scope>NUCLEOTIDE SEQUENCE [LARGE SCALE GENOMIC DNA]</scope>
    <source>
        <strain evidence="3 4">Bb-Ger1</strain>
    </source>
</reference>
<keyword evidence="4" id="KW-1185">Reference proteome</keyword>
<evidence type="ECO:0008006" key="5">
    <source>
        <dbReference type="Google" id="ProtNLM"/>
    </source>
</evidence>
<evidence type="ECO:0000256" key="2">
    <source>
        <dbReference type="SAM" id="Phobius"/>
    </source>
</evidence>
<name>A0A2A9LZ74_BESBE</name>
<feature type="region of interest" description="Disordered" evidence="1">
    <location>
        <begin position="343"/>
        <end position="392"/>
    </location>
</feature>
<feature type="region of interest" description="Disordered" evidence="1">
    <location>
        <begin position="426"/>
        <end position="450"/>
    </location>
</feature>
<gene>
    <name evidence="3" type="ORF">BESB_032560</name>
</gene>
<organism evidence="3 4">
    <name type="scientific">Besnoitia besnoiti</name>
    <name type="common">Apicomplexan protozoan</name>
    <dbReference type="NCBI Taxonomy" id="94643"/>
    <lineage>
        <taxon>Eukaryota</taxon>
        <taxon>Sar</taxon>
        <taxon>Alveolata</taxon>
        <taxon>Apicomplexa</taxon>
        <taxon>Conoidasida</taxon>
        <taxon>Coccidia</taxon>
        <taxon>Eucoccidiorida</taxon>
        <taxon>Eimeriorina</taxon>
        <taxon>Sarcocystidae</taxon>
        <taxon>Besnoitia</taxon>
    </lineage>
</organism>
<feature type="region of interest" description="Disordered" evidence="1">
    <location>
        <begin position="101"/>
        <end position="132"/>
    </location>
</feature>
<feature type="region of interest" description="Disordered" evidence="1">
    <location>
        <begin position="265"/>
        <end position="285"/>
    </location>
</feature>
<dbReference type="Proteomes" id="UP000224006">
    <property type="component" value="Unassembled WGS sequence"/>
</dbReference>
<keyword evidence="2" id="KW-0812">Transmembrane</keyword>
<dbReference type="RefSeq" id="XP_029215068.1">
    <property type="nucleotide sequence ID" value="XM_029361848.1"/>
</dbReference>
<evidence type="ECO:0000313" key="4">
    <source>
        <dbReference type="Proteomes" id="UP000224006"/>
    </source>
</evidence>
<feature type="compositionally biased region" description="Basic and acidic residues" evidence="1">
    <location>
        <begin position="356"/>
        <end position="367"/>
    </location>
</feature>
<protein>
    <recommendedName>
        <fullName evidence="5">Transmembrane protein</fullName>
    </recommendedName>
</protein>
<proteinExistence type="predicted"/>
<dbReference type="OrthoDB" id="333573at2759"/>
<evidence type="ECO:0000256" key="1">
    <source>
        <dbReference type="SAM" id="MobiDB-lite"/>
    </source>
</evidence>
<feature type="transmembrane region" description="Helical" evidence="2">
    <location>
        <begin position="400"/>
        <end position="420"/>
    </location>
</feature>
<comment type="caution">
    <text evidence="3">The sequence shown here is derived from an EMBL/GenBank/DDBJ whole genome shotgun (WGS) entry which is preliminary data.</text>
</comment>
<keyword evidence="2" id="KW-0472">Membrane</keyword>
<dbReference type="GeneID" id="40308238"/>
<keyword evidence="2" id="KW-1133">Transmembrane helix</keyword>
<dbReference type="VEuPathDB" id="ToxoDB:BESB_032560"/>
<dbReference type="KEGG" id="bbes:BESB_032560"/>
<sequence>MVDDPYSARFCLGRQGGRFCSFPPDEPPALAEQVSGRAIVEETLLQLCLSEYAAGAAAGNNPGSSTSPTEGLQTSGLAAGNRLLWSYLDAWCRDCTGDHLRGGDVGPTEPRSTDDEMDSAGESGGNSTSGENRLFEPFDTNCSLKKLTNLGVPVEDMGRQCEAGNTAENLLQRQIDLHLSRVPVFFINTKEMTGGDLTAEAIVKALCQASTGCGEQGGSTGGPWSPCSDPALMKAPTLSEAKGHRGPGGDGIAVAAHLLKTYGRSPGDPATAHADGGDGAAVSTDEGGLYRLTNSEAIRYLHKYNREVTHKASGATAAAIFEGGTGHPSAEGSQEPVMSLGSFPVSAAKHPHPAAGKRDAVGEESSHVPDQTDGAMGNSTREEAEPAGAGQPEGGELLCIGWGTLVCILLFGFVFFKYLLSGKSSPAERRTQAKNPVSHTPSAGAREKTL</sequence>